<feature type="domain" description="Aldehyde dehydrogenase" evidence="3">
    <location>
        <begin position="204"/>
        <end position="343"/>
    </location>
</feature>
<dbReference type="AlphaFoldDB" id="A0A848LA77"/>
<dbReference type="Pfam" id="PF00171">
    <property type="entry name" value="Aldedh"/>
    <property type="match status" value="1"/>
</dbReference>
<gene>
    <name evidence="4" type="ORF">HH308_24985</name>
</gene>
<dbReference type="PANTHER" id="PTHR42804">
    <property type="entry name" value="ALDEHYDE DEHYDROGENASE"/>
    <property type="match status" value="1"/>
</dbReference>
<organism evidence="4 5">
    <name type="scientific">Gordonia asplenii</name>
    <dbReference type="NCBI Taxonomy" id="2725283"/>
    <lineage>
        <taxon>Bacteria</taxon>
        <taxon>Bacillati</taxon>
        <taxon>Actinomycetota</taxon>
        <taxon>Actinomycetes</taxon>
        <taxon>Mycobacteriales</taxon>
        <taxon>Gordoniaceae</taxon>
        <taxon>Gordonia</taxon>
    </lineage>
</organism>
<sequence>MTSTFATETDIDEAVDALTAGAARWVVMGLTERITLLERTKRSIAAAADDWVAAAIDAKGIPTGPLEGEEWMSGPYATLAGFGAIIDSLTKIDAGKSPASGLPTHTAPGNRTAFRMLPGNLFEYNLFHGFSGEVWLTPGVSADAARRRAGLGATRRGENGGVGLVLGAGNISSIGPLDVLYELVAHNRVSVLKLNPTFASLTPAYSAAFAPLIGAGLLRIVNGGADVGQYLTAHPGIDHVHITGSAATHDMIVWGSLTDKAGEPKLRKPITSELGGVSPIIVVPGDWTVEDLRFQAEHVATQRFHNCGHNCIGGQVLILSADWPQKERFLTEIRRVVDRLPARAAWYPGTDAKVAAALDAYPDVEQLNGRVLLEVNDSTSQDALTTEYFGPVLAHTELPGVGIDFLCAAVDFANDRLDGSLGASMIVAPGDRAAMGSRFDDAVADLRYGTIGINVWSAIGFLVPALLWGAFAGNTLHDVGSGIGIVHNSHLLDDVERSVVTGPFRPFPRSIARGEFALSPKPAWFVTARSATGAAERLTRFAARPSWRRLPGIFSEAFRA</sequence>
<dbReference type="PANTHER" id="PTHR42804:SF1">
    <property type="entry name" value="ALDEHYDE DEHYDROGENASE-RELATED"/>
    <property type="match status" value="1"/>
</dbReference>
<comment type="caution">
    <text evidence="4">The sequence shown here is derived from an EMBL/GenBank/DDBJ whole genome shotgun (WGS) entry which is preliminary data.</text>
</comment>
<dbReference type="InterPro" id="IPR015590">
    <property type="entry name" value="Aldehyde_DH_dom"/>
</dbReference>
<comment type="similarity">
    <text evidence="1">Belongs to the aldehyde dehydrogenase family.</text>
</comment>
<proteinExistence type="inferred from homology"/>
<protein>
    <submittedName>
        <fullName evidence="4">Aldehyde dehydrogenase family protein</fullName>
    </submittedName>
</protein>
<dbReference type="InterPro" id="IPR016161">
    <property type="entry name" value="Ald_DH/histidinol_DH"/>
</dbReference>
<evidence type="ECO:0000313" key="5">
    <source>
        <dbReference type="Proteomes" id="UP000550729"/>
    </source>
</evidence>
<dbReference type="RefSeq" id="WP_170196985.1">
    <property type="nucleotide sequence ID" value="NZ_JABBNB010000036.1"/>
</dbReference>
<name>A0A848LA77_9ACTN</name>
<dbReference type="InterPro" id="IPR016162">
    <property type="entry name" value="Ald_DH_N"/>
</dbReference>
<accession>A0A848LA77</accession>
<dbReference type="Proteomes" id="UP000550729">
    <property type="component" value="Unassembled WGS sequence"/>
</dbReference>
<dbReference type="Gene3D" id="3.40.605.10">
    <property type="entry name" value="Aldehyde Dehydrogenase, Chain A, domain 1"/>
    <property type="match status" value="1"/>
</dbReference>
<evidence type="ECO:0000313" key="4">
    <source>
        <dbReference type="EMBL" id="NMO04478.1"/>
    </source>
</evidence>
<keyword evidence="5" id="KW-1185">Reference proteome</keyword>
<reference evidence="4 5" key="1">
    <citation type="submission" date="2020-04" db="EMBL/GenBank/DDBJ databases">
        <title>Gordonia sp. nov. TBRC 11910.</title>
        <authorList>
            <person name="Suriyachadkun C."/>
        </authorList>
    </citation>
    <scope>NUCLEOTIDE SEQUENCE [LARGE SCALE GENOMIC DNA]</scope>
    <source>
        <strain evidence="4 5">TBRC 11910</strain>
    </source>
</reference>
<dbReference type="Gene3D" id="3.40.309.10">
    <property type="entry name" value="Aldehyde Dehydrogenase, Chain A, domain 2"/>
    <property type="match status" value="1"/>
</dbReference>
<dbReference type="SUPFAM" id="SSF53720">
    <property type="entry name" value="ALDH-like"/>
    <property type="match status" value="1"/>
</dbReference>
<evidence type="ECO:0000259" key="3">
    <source>
        <dbReference type="Pfam" id="PF00171"/>
    </source>
</evidence>
<dbReference type="GO" id="GO:0016620">
    <property type="term" value="F:oxidoreductase activity, acting on the aldehyde or oxo group of donors, NAD or NADP as acceptor"/>
    <property type="evidence" value="ECO:0007669"/>
    <property type="project" value="InterPro"/>
</dbReference>
<evidence type="ECO:0000256" key="1">
    <source>
        <dbReference type="ARBA" id="ARBA00009986"/>
    </source>
</evidence>
<dbReference type="InterPro" id="IPR016163">
    <property type="entry name" value="Ald_DH_C"/>
</dbReference>
<evidence type="ECO:0000256" key="2">
    <source>
        <dbReference type="ARBA" id="ARBA00023002"/>
    </source>
</evidence>
<dbReference type="EMBL" id="JABBNB010000036">
    <property type="protein sequence ID" value="NMO04478.1"/>
    <property type="molecule type" value="Genomic_DNA"/>
</dbReference>
<keyword evidence="2" id="KW-0560">Oxidoreductase</keyword>